<dbReference type="PANTHER" id="PTHR10857:SF106">
    <property type="entry name" value="C2 DOMAIN-CONTAINING PROTEIN"/>
    <property type="match status" value="1"/>
</dbReference>
<dbReference type="GO" id="GO:0005544">
    <property type="term" value="F:calcium-dependent phospholipid binding"/>
    <property type="evidence" value="ECO:0007669"/>
    <property type="project" value="InterPro"/>
</dbReference>
<dbReference type="EnsemblProtists" id="EKX32087">
    <property type="protein sequence ID" value="EKX32087"/>
    <property type="gene ID" value="GUITHDRAFT_121740"/>
</dbReference>
<dbReference type="GO" id="GO:0005886">
    <property type="term" value="C:plasma membrane"/>
    <property type="evidence" value="ECO:0007669"/>
    <property type="project" value="TreeGrafter"/>
</dbReference>
<dbReference type="OMA" id="DFTAMEV"/>
<evidence type="ECO:0000313" key="2">
    <source>
        <dbReference type="EMBL" id="EKX32087.1"/>
    </source>
</evidence>
<dbReference type="Pfam" id="PF07002">
    <property type="entry name" value="Copine"/>
    <property type="match status" value="1"/>
</dbReference>
<dbReference type="InterPro" id="IPR036465">
    <property type="entry name" value="vWFA_dom_sf"/>
</dbReference>
<dbReference type="KEGG" id="gtt:GUITHDRAFT_121740"/>
<proteinExistence type="predicted"/>
<dbReference type="GeneID" id="17288819"/>
<dbReference type="SUPFAM" id="SSF53300">
    <property type="entry name" value="vWA-like"/>
    <property type="match status" value="1"/>
</dbReference>
<organism evidence="2">
    <name type="scientific">Guillardia theta (strain CCMP2712)</name>
    <name type="common">Cryptophyte</name>
    <dbReference type="NCBI Taxonomy" id="905079"/>
    <lineage>
        <taxon>Eukaryota</taxon>
        <taxon>Cryptophyceae</taxon>
        <taxon>Pyrenomonadales</taxon>
        <taxon>Geminigeraceae</taxon>
        <taxon>Guillardia</taxon>
    </lineage>
</organism>
<dbReference type="PANTHER" id="PTHR10857">
    <property type="entry name" value="COPINE"/>
    <property type="match status" value="1"/>
</dbReference>
<feature type="domain" description="Copine C-terminal" evidence="1">
    <location>
        <begin position="1"/>
        <end position="105"/>
    </location>
</feature>
<dbReference type="InterPro" id="IPR045052">
    <property type="entry name" value="Copine"/>
</dbReference>
<evidence type="ECO:0000313" key="4">
    <source>
        <dbReference type="Proteomes" id="UP000011087"/>
    </source>
</evidence>
<evidence type="ECO:0000259" key="1">
    <source>
        <dbReference type="Pfam" id="PF07002"/>
    </source>
</evidence>
<dbReference type="OrthoDB" id="5855668at2759"/>
<dbReference type="PaxDb" id="55529-EKX32087"/>
<dbReference type="GO" id="GO:0071277">
    <property type="term" value="P:cellular response to calcium ion"/>
    <property type="evidence" value="ECO:0007669"/>
    <property type="project" value="TreeGrafter"/>
</dbReference>
<dbReference type="HOGENOM" id="CLU_2054167_0_0_1"/>
<dbReference type="eggNOG" id="KOG1327">
    <property type="taxonomic scope" value="Eukaryota"/>
</dbReference>
<reference evidence="2 4" key="1">
    <citation type="journal article" date="2012" name="Nature">
        <title>Algal genomes reveal evolutionary mosaicism and the fate of nucleomorphs.</title>
        <authorList>
            <consortium name="DOE Joint Genome Institute"/>
            <person name="Curtis B.A."/>
            <person name="Tanifuji G."/>
            <person name="Burki F."/>
            <person name="Gruber A."/>
            <person name="Irimia M."/>
            <person name="Maruyama S."/>
            <person name="Arias M.C."/>
            <person name="Ball S.G."/>
            <person name="Gile G.H."/>
            <person name="Hirakawa Y."/>
            <person name="Hopkins J.F."/>
            <person name="Kuo A."/>
            <person name="Rensing S.A."/>
            <person name="Schmutz J."/>
            <person name="Symeonidi A."/>
            <person name="Elias M."/>
            <person name="Eveleigh R.J."/>
            <person name="Herman E.K."/>
            <person name="Klute M.J."/>
            <person name="Nakayama T."/>
            <person name="Obornik M."/>
            <person name="Reyes-Prieto A."/>
            <person name="Armbrust E.V."/>
            <person name="Aves S.J."/>
            <person name="Beiko R.G."/>
            <person name="Coutinho P."/>
            <person name="Dacks J.B."/>
            <person name="Durnford D.G."/>
            <person name="Fast N.M."/>
            <person name="Green B.R."/>
            <person name="Grisdale C.J."/>
            <person name="Hempel F."/>
            <person name="Henrissat B."/>
            <person name="Hoppner M.P."/>
            <person name="Ishida K."/>
            <person name="Kim E."/>
            <person name="Koreny L."/>
            <person name="Kroth P.G."/>
            <person name="Liu Y."/>
            <person name="Malik S.B."/>
            <person name="Maier U.G."/>
            <person name="McRose D."/>
            <person name="Mock T."/>
            <person name="Neilson J.A."/>
            <person name="Onodera N.T."/>
            <person name="Poole A.M."/>
            <person name="Pritham E.J."/>
            <person name="Richards T.A."/>
            <person name="Rocap G."/>
            <person name="Roy S.W."/>
            <person name="Sarai C."/>
            <person name="Schaack S."/>
            <person name="Shirato S."/>
            <person name="Slamovits C.H."/>
            <person name="Spencer D.F."/>
            <person name="Suzuki S."/>
            <person name="Worden A.Z."/>
            <person name="Zauner S."/>
            <person name="Barry K."/>
            <person name="Bell C."/>
            <person name="Bharti A.K."/>
            <person name="Crow J.A."/>
            <person name="Grimwood J."/>
            <person name="Kramer R."/>
            <person name="Lindquist E."/>
            <person name="Lucas S."/>
            <person name="Salamov A."/>
            <person name="McFadden G.I."/>
            <person name="Lane C.E."/>
            <person name="Keeling P.J."/>
            <person name="Gray M.W."/>
            <person name="Grigoriev I.V."/>
            <person name="Archibald J.M."/>
        </authorList>
    </citation>
    <scope>NUCLEOTIDE SEQUENCE</scope>
    <source>
        <strain evidence="2 4">CCMP2712</strain>
    </source>
</reference>
<dbReference type="EMBL" id="JH993212">
    <property type="protein sequence ID" value="EKX32087.1"/>
    <property type="molecule type" value="Genomic_DNA"/>
</dbReference>
<reference evidence="3" key="3">
    <citation type="submission" date="2015-06" db="UniProtKB">
        <authorList>
            <consortium name="EnsemblProtists"/>
        </authorList>
    </citation>
    <scope>IDENTIFICATION</scope>
</reference>
<evidence type="ECO:0000313" key="3">
    <source>
        <dbReference type="EnsemblProtists" id="EKX32087"/>
    </source>
</evidence>
<reference evidence="4" key="2">
    <citation type="submission" date="2012-11" db="EMBL/GenBank/DDBJ databases">
        <authorList>
            <person name="Kuo A."/>
            <person name="Curtis B.A."/>
            <person name="Tanifuji G."/>
            <person name="Burki F."/>
            <person name="Gruber A."/>
            <person name="Irimia M."/>
            <person name="Maruyama S."/>
            <person name="Arias M.C."/>
            <person name="Ball S.G."/>
            <person name="Gile G.H."/>
            <person name="Hirakawa Y."/>
            <person name="Hopkins J.F."/>
            <person name="Rensing S.A."/>
            <person name="Schmutz J."/>
            <person name="Symeonidi A."/>
            <person name="Elias M."/>
            <person name="Eveleigh R.J."/>
            <person name="Herman E.K."/>
            <person name="Klute M.J."/>
            <person name="Nakayama T."/>
            <person name="Obornik M."/>
            <person name="Reyes-Prieto A."/>
            <person name="Armbrust E.V."/>
            <person name="Aves S.J."/>
            <person name="Beiko R.G."/>
            <person name="Coutinho P."/>
            <person name="Dacks J.B."/>
            <person name="Durnford D.G."/>
            <person name="Fast N.M."/>
            <person name="Green B.R."/>
            <person name="Grisdale C."/>
            <person name="Hempe F."/>
            <person name="Henrissat B."/>
            <person name="Hoppner M.P."/>
            <person name="Ishida K.-I."/>
            <person name="Kim E."/>
            <person name="Koreny L."/>
            <person name="Kroth P.G."/>
            <person name="Liu Y."/>
            <person name="Malik S.-B."/>
            <person name="Maier U.G."/>
            <person name="McRose D."/>
            <person name="Mock T."/>
            <person name="Neilson J.A."/>
            <person name="Onodera N.T."/>
            <person name="Poole A.M."/>
            <person name="Pritham E.J."/>
            <person name="Richards T.A."/>
            <person name="Rocap G."/>
            <person name="Roy S.W."/>
            <person name="Sarai C."/>
            <person name="Schaack S."/>
            <person name="Shirato S."/>
            <person name="Slamovits C.H."/>
            <person name="Spencer D.F."/>
            <person name="Suzuki S."/>
            <person name="Worden A.Z."/>
            <person name="Zauner S."/>
            <person name="Barry K."/>
            <person name="Bell C."/>
            <person name="Bharti A.K."/>
            <person name="Crow J.A."/>
            <person name="Grimwood J."/>
            <person name="Kramer R."/>
            <person name="Lindquist E."/>
            <person name="Lucas S."/>
            <person name="Salamov A."/>
            <person name="McFadden G.I."/>
            <person name="Lane C.E."/>
            <person name="Keeling P.J."/>
            <person name="Gray M.W."/>
            <person name="Grigoriev I.V."/>
            <person name="Archibald J.M."/>
        </authorList>
    </citation>
    <scope>NUCLEOTIDE SEQUENCE</scope>
    <source>
        <strain evidence="4">CCMP2712</strain>
    </source>
</reference>
<dbReference type="AlphaFoldDB" id="L1I7L9"/>
<sequence length="120" mass="13372">MLILTDGEICDLPNTTEEIIKCSSLPISIIIVGVGKGNFGKMEKLDSDDSLLKGKGGNRAERDVVQFVPFRKYSGNRAGEQLSEAVLAEMPYQLLAYMCKNRVKPAVNWPFELPNEPWVQ</sequence>
<dbReference type="STRING" id="905079.L1I7L9"/>
<dbReference type="Proteomes" id="UP000011087">
    <property type="component" value="Unassembled WGS sequence"/>
</dbReference>
<dbReference type="RefSeq" id="XP_005819067.1">
    <property type="nucleotide sequence ID" value="XM_005819010.1"/>
</dbReference>
<protein>
    <recommendedName>
        <fullName evidence="1">Copine C-terminal domain-containing protein</fullName>
    </recommendedName>
</protein>
<name>L1I7L9_GUITC</name>
<keyword evidence="4" id="KW-1185">Reference proteome</keyword>
<dbReference type="InterPro" id="IPR010734">
    <property type="entry name" value="Copine_C"/>
</dbReference>
<gene>
    <name evidence="2" type="ORF">GUITHDRAFT_121740</name>
</gene>
<accession>L1I7L9</accession>